<dbReference type="PANTHER" id="PTHR26392">
    <property type="entry name" value="MITOGEN-ACTIVATED PROTEIN KINASE KINASE KINASE 7-RELATED"/>
    <property type="match status" value="1"/>
</dbReference>
<accession>A0A2B4RZ27</accession>
<dbReference type="PANTHER" id="PTHR26392:SF92">
    <property type="entry name" value="PROTEIN KINASE DOMAIN-CONTAINING PROTEIN"/>
    <property type="match status" value="1"/>
</dbReference>
<dbReference type="OrthoDB" id="5986079at2759"/>
<dbReference type="Gene3D" id="3.30.200.20">
    <property type="entry name" value="Phosphorylase Kinase, domain 1"/>
    <property type="match status" value="1"/>
</dbReference>
<keyword evidence="2" id="KW-1185">Reference proteome</keyword>
<dbReference type="EMBL" id="LSMT01000253">
    <property type="protein sequence ID" value="PFX22059.1"/>
    <property type="molecule type" value="Genomic_DNA"/>
</dbReference>
<evidence type="ECO:0000313" key="2">
    <source>
        <dbReference type="Proteomes" id="UP000225706"/>
    </source>
</evidence>
<sequence>MNSIRKVLERRLRNIIENWEEGNHVFTNTRESILEYFQTKYNFISGELRNLQSAVTSDEVLLESVVLSKASLFTLMEKFANSVTTPLWAQLWAPPGLVAHIIRAPVVGFMAIKSKLEDKSKIKKAVKIRGSLAIFGRKEVRGVDVSRKELDWKEEDLLSSGAFAFVYRGKIKTEVEEERSVALKVCRESLNPRNASLILNEI</sequence>
<dbReference type="AlphaFoldDB" id="A0A2B4RZ27"/>
<comment type="caution">
    <text evidence="1">The sequence shown here is derived from an EMBL/GenBank/DDBJ whole genome shotgun (WGS) entry which is preliminary data.</text>
</comment>
<name>A0A2B4RZ27_STYPI</name>
<organism evidence="1 2">
    <name type="scientific">Stylophora pistillata</name>
    <name type="common">Smooth cauliflower coral</name>
    <dbReference type="NCBI Taxonomy" id="50429"/>
    <lineage>
        <taxon>Eukaryota</taxon>
        <taxon>Metazoa</taxon>
        <taxon>Cnidaria</taxon>
        <taxon>Anthozoa</taxon>
        <taxon>Hexacorallia</taxon>
        <taxon>Scleractinia</taxon>
        <taxon>Astrocoeniina</taxon>
        <taxon>Pocilloporidae</taxon>
        <taxon>Stylophora</taxon>
    </lineage>
</organism>
<protein>
    <submittedName>
        <fullName evidence="1">Uncharacterized protein</fullName>
    </submittedName>
</protein>
<gene>
    <name evidence="1" type="ORF">AWC38_SpisGene13447</name>
</gene>
<reference evidence="2" key="1">
    <citation type="journal article" date="2017" name="bioRxiv">
        <title>Comparative analysis of the genomes of Stylophora pistillata and Acropora digitifera provides evidence for extensive differences between species of corals.</title>
        <authorList>
            <person name="Voolstra C.R."/>
            <person name="Li Y."/>
            <person name="Liew Y.J."/>
            <person name="Baumgarten S."/>
            <person name="Zoccola D."/>
            <person name="Flot J.-F."/>
            <person name="Tambutte S."/>
            <person name="Allemand D."/>
            <person name="Aranda M."/>
        </authorList>
    </citation>
    <scope>NUCLEOTIDE SEQUENCE [LARGE SCALE GENOMIC DNA]</scope>
</reference>
<dbReference type="Proteomes" id="UP000225706">
    <property type="component" value="Unassembled WGS sequence"/>
</dbReference>
<evidence type="ECO:0000313" key="1">
    <source>
        <dbReference type="EMBL" id="PFX22059.1"/>
    </source>
</evidence>
<proteinExistence type="predicted"/>